<dbReference type="Gene3D" id="2.40.50.140">
    <property type="entry name" value="Nucleic acid-binding proteins"/>
    <property type="match status" value="1"/>
</dbReference>
<dbReference type="EMBL" id="FYDG01000011">
    <property type="protein sequence ID" value="SNB79392.1"/>
    <property type="molecule type" value="Genomic_DNA"/>
</dbReference>
<name>A0A212S309_RHOAC</name>
<dbReference type="GO" id="GO:0003676">
    <property type="term" value="F:nucleic acid binding"/>
    <property type="evidence" value="ECO:0007669"/>
    <property type="project" value="InterPro"/>
</dbReference>
<dbReference type="PROSITE" id="PS51857">
    <property type="entry name" value="CSD_2"/>
    <property type="match status" value="1"/>
</dbReference>
<proteinExistence type="predicted"/>
<dbReference type="InterPro" id="IPR012340">
    <property type="entry name" value="NA-bd_OB-fold"/>
</dbReference>
<sequence>MSQETVEGFNPQNGFSFIALDGGGQDDFAHSGAVERVGATQWRESDGVLFELVARRGGNISAEKIKIVN</sequence>
<dbReference type="SUPFAM" id="SSF50249">
    <property type="entry name" value="Nucleic acid-binding proteins"/>
    <property type="match status" value="1"/>
</dbReference>
<dbReference type="AlphaFoldDB" id="A0A212S309"/>
<feature type="domain" description="CSD" evidence="1">
    <location>
        <begin position="1"/>
        <end position="67"/>
    </location>
</feature>
<reference evidence="3" key="1">
    <citation type="submission" date="2017-06" db="EMBL/GenBank/DDBJ databases">
        <authorList>
            <person name="Varghese N."/>
            <person name="Submissions S."/>
        </authorList>
    </citation>
    <scope>NUCLEOTIDE SEQUENCE [LARGE SCALE GENOMIC DNA]</scope>
    <source>
        <strain evidence="3">DSM 137</strain>
    </source>
</reference>
<evidence type="ECO:0000313" key="2">
    <source>
        <dbReference type="EMBL" id="SNB79392.1"/>
    </source>
</evidence>
<dbReference type="OrthoDB" id="9801074at2"/>
<gene>
    <name evidence="2" type="ORF">SAMN06265338_11122</name>
</gene>
<evidence type="ECO:0000313" key="3">
    <source>
        <dbReference type="Proteomes" id="UP000198418"/>
    </source>
</evidence>
<dbReference type="Proteomes" id="UP000198418">
    <property type="component" value="Unassembled WGS sequence"/>
</dbReference>
<keyword evidence="3" id="KW-1185">Reference proteome</keyword>
<dbReference type="Pfam" id="PF00313">
    <property type="entry name" value="CSD"/>
    <property type="match status" value="1"/>
</dbReference>
<dbReference type="InterPro" id="IPR002059">
    <property type="entry name" value="CSP_DNA-bd"/>
</dbReference>
<evidence type="ECO:0000259" key="1">
    <source>
        <dbReference type="PROSITE" id="PS51857"/>
    </source>
</evidence>
<accession>A0A212S309</accession>
<protein>
    <submittedName>
        <fullName evidence="2">Cold shock protein (Beta-ribbon, CspA family)</fullName>
    </submittedName>
</protein>
<organism evidence="2 3">
    <name type="scientific">Rhodoblastus acidophilus</name>
    <name type="common">Rhodopseudomonas acidophila</name>
    <dbReference type="NCBI Taxonomy" id="1074"/>
    <lineage>
        <taxon>Bacteria</taxon>
        <taxon>Pseudomonadati</taxon>
        <taxon>Pseudomonadota</taxon>
        <taxon>Alphaproteobacteria</taxon>
        <taxon>Hyphomicrobiales</taxon>
        <taxon>Rhodoblastaceae</taxon>
        <taxon>Rhodoblastus</taxon>
    </lineage>
</organism>